<dbReference type="AlphaFoldDB" id="A0A8H3ERY6"/>
<dbReference type="EMBL" id="CAJPDR010000025">
    <property type="protein sequence ID" value="CAF9907821.1"/>
    <property type="molecule type" value="Genomic_DNA"/>
</dbReference>
<evidence type="ECO:0000313" key="2">
    <source>
        <dbReference type="Proteomes" id="UP000664203"/>
    </source>
</evidence>
<gene>
    <name evidence="1" type="ORF">ALECFALPRED_004014</name>
</gene>
<comment type="caution">
    <text evidence="1">The sequence shown here is derived from an EMBL/GenBank/DDBJ whole genome shotgun (WGS) entry which is preliminary data.</text>
</comment>
<protein>
    <submittedName>
        <fullName evidence="1">Uncharacterized protein</fullName>
    </submittedName>
</protein>
<reference evidence="1" key="1">
    <citation type="submission" date="2021-03" db="EMBL/GenBank/DDBJ databases">
        <authorList>
            <person name="Tagirdzhanova G."/>
        </authorList>
    </citation>
    <scope>NUCLEOTIDE SEQUENCE</scope>
</reference>
<dbReference type="OrthoDB" id="10314367at2759"/>
<proteinExistence type="predicted"/>
<keyword evidence="2" id="KW-1185">Reference proteome</keyword>
<evidence type="ECO:0000313" key="1">
    <source>
        <dbReference type="EMBL" id="CAF9907821.1"/>
    </source>
</evidence>
<accession>A0A8H3ERY6</accession>
<organism evidence="1 2">
    <name type="scientific">Alectoria fallacina</name>
    <dbReference type="NCBI Taxonomy" id="1903189"/>
    <lineage>
        <taxon>Eukaryota</taxon>
        <taxon>Fungi</taxon>
        <taxon>Dikarya</taxon>
        <taxon>Ascomycota</taxon>
        <taxon>Pezizomycotina</taxon>
        <taxon>Lecanoromycetes</taxon>
        <taxon>OSLEUM clade</taxon>
        <taxon>Lecanoromycetidae</taxon>
        <taxon>Lecanorales</taxon>
        <taxon>Lecanorineae</taxon>
        <taxon>Parmeliaceae</taxon>
        <taxon>Alectoria</taxon>
    </lineage>
</organism>
<sequence>MSSDATQLRQKALLDQFSAFNKQLSNLTKVDPQVIVSEPRFFLIPTAFGQTVEVIMELRKTKRDTDAIHCPGQKALQKRIDVLNHYASMTALSLVTTGHTARLAKLGDERTGGYMENSEFAKPCENLSKVLRKEGLSEGIWDEWTERESANLNARMDNTTQAFEELSVVEEQVQEDSEMELTRYSARHKKGRSYFAEME</sequence>
<dbReference type="Proteomes" id="UP000664203">
    <property type="component" value="Unassembled WGS sequence"/>
</dbReference>
<name>A0A8H3ERY6_9LECA</name>